<protein>
    <recommendedName>
        <fullName evidence="1">Jacalin-type lectin domain-containing protein</fullName>
    </recommendedName>
</protein>
<proteinExistence type="predicted"/>
<dbReference type="SMART" id="SM00915">
    <property type="entry name" value="Jacalin"/>
    <property type="match status" value="1"/>
</dbReference>
<keyword evidence="3" id="KW-1185">Reference proteome</keyword>
<dbReference type="AlphaFoldDB" id="A0AAD1XN93"/>
<gene>
    <name evidence="2" type="ORF">ECRASSUSDP1_LOCUS17417</name>
</gene>
<dbReference type="InterPro" id="IPR036404">
    <property type="entry name" value="Jacalin-like_lectin_dom_sf"/>
</dbReference>
<accession>A0AAD1XN93</accession>
<reference evidence="2" key="1">
    <citation type="submission" date="2023-07" db="EMBL/GenBank/DDBJ databases">
        <authorList>
            <consortium name="AG Swart"/>
            <person name="Singh M."/>
            <person name="Singh A."/>
            <person name="Seah K."/>
            <person name="Emmerich C."/>
        </authorList>
    </citation>
    <scope>NUCLEOTIDE SEQUENCE</scope>
    <source>
        <strain evidence="2">DP1</strain>
    </source>
</reference>
<dbReference type="PROSITE" id="PS51752">
    <property type="entry name" value="JACALIN_LECTIN"/>
    <property type="match status" value="2"/>
</dbReference>
<dbReference type="Proteomes" id="UP001295684">
    <property type="component" value="Unassembled WGS sequence"/>
</dbReference>
<name>A0AAD1XN93_EUPCR</name>
<dbReference type="Pfam" id="PF01419">
    <property type="entry name" value="Jacalin"/>
    <property type="match status" value="1"/>
</dbReference>
<evidence type="ECO:0000313" key="3">
    <source>
        <dbReference type="Proteomes" id="UP001295684"/>
    </source>
</evidence>
<comment type="caution">
    <text evidence="2">The sequence shown here is derived from an EMBL/GenBank/DDBJ whole genome shotgun (WGS) entry which is preliminary data.</text>
</comment>
<dbReference type="PANTHER" id="PTHR46506">
    <property type="entry name" value="OS05G0143600 PROTEIN"/>
    <property type="match status" value="1"/>
</dbReference>
<evidence type="ECO:0000313" key="2">
    <source>
        <dbReference type="EMBL" id="CAI2376048.1"/>
    </source>
</evidence>
<dbReference type="EMBL" id="CAMPGE010017578">
    <property type="protein sequence ID" value="CAI2376048.1"/>
    <property type="molecule type" value="Genomic_DNA"/>
</dbReference>
<dbReference type="InterPro" id="IPR001229">
    <property type="entry name" value="Jacalin-like_lectin_dom"/>
</dbReference>
<organism evidence="2 3">
    <name type="scientific">Euplotes crassus</name>
    <dbReference type="NCBI Taxonomy" id="5936"/>
    <lineage>
        <taxon>Eukaryota</taxon>
        <taxon>Sar</taxon>
        <taxon>Alveolata</taxon>
        <taxon>Ciliophora</taxon>
        <taxon>Intramacronucleata</taxon>
        <taxon>Spirotrichea</taxon>
        <taxon>Hypotrichia</taxon>
        <taxon>Euplotida</taxon>
        <taxon>Euplotidae</taxon>
        <taxon>Moneuplotes</taxon>
    </lineage>
</organism>
<evidence type="ECO:0000259" key="1">
    <source>
        <dbReference type="PROSITE" id="PS51752"/>
    </source>
</evidence>
<dbReference type="Gene3D" id="2.100.10.30">
    <property type="entry name" value="Jacalin-like lectin domain"/>
    <property type="match status" value="2"/>
</dbReference>
<sequence>MGAASTATYLEAGKKHPDTVAYKDSDVLATHGVMPTRITAIRVYWSEYCVGFECFYDGTSAGARLGTEYAHGTVYSDFVLADGEYITEVSGRNGDLIDQVTIHTNLGRSQQFGTSTGGHPFRLYDTGKVVKGFTVGFGGHLHFIGAHFDYLTPPITKSTTSGKTHADTVAFDDYESHLKGKNNIEMTEIRVLHDGNLVFGVEGIYTADGLQYTPGTHVGKELNTATVNQSISLVGKHITGISGRHGDVMDNLTITLSDGTSYSFGGTGGFAFSNFVPAGKKVVALGGGLGGHLHNIFCYYQ</sequence>
<feature type="domain" description="Jacalin-type lectin" evidence="1">
    <location>
        <begin position="155"/>
        <end position="301"/>
    </location>
</feature>
<feature type="domain" description="Jacalin-type lectin" evidence="1">
    <location>
        <begin position="7"/>
        <end position="150"/>
    </location>
</feature>
<dbReference type="SUPFAM" id="SSF51101">
    <property type="entry name" value="Mannose-binding lectins"/>
    <property type="match status" value="2"/>
</dbReference>